<evidence type="ECO:0000313" key="2">
    <source>
        <dbReference type="Proteomes" id="UP000179242"/>
    </source>
</evidence>
<gene>
    <name evidence="1" type="ORF">A2438_04375</name>
</gene>
<dbReference type="Proteomes" id="UP000179242">
    <property type="component" value="Unassembled WGS sequence"/>
</dbReference>
<dbReference type="EMBL" id="MEUJ01000004">
    <property type="protein sequence ID" value="OGC40476.1"/>
    <property type="molecule type" value="Genomic_DNA"/>
</dbReference>
<proteinExistence type="predicted"/>
<sequence>MSGSSIVRSGSNPLFSRLKVPVKIGEQDLRLLALGNLVTEIGKSGLSAQFVRAVSVSLLEINPLEGQIPPVQVETLDQKLDSAGLKAFFQAQMPIIEEVVVPVPAVVELQAERVEEPEVLPVPAQRGEDVFRSIAGEGGSSPESIGRALVKREKLLGLVDPELLGKFFSTLKPKQCAGLVARVQAPEAKTAVLGAIATQGAMLEKVAPFLNGSVLQAVLSAGENRTSDLLPRVLEYADSKRIATALNNVSDFLAAQRAGVRQAGRWLRERNRGFGSTGRAEERYEDRIRKEEAIEEILILMLQRLCSLRAEKMREVLIKLFKTSENNAKARYLLLFIGEHREKIEEGIEHPVVGINQLMEIIKGILPSHFLPAPEEIPNHRTPGGGLFDRSTRGDSFREIWEDFADPQSFDEE</sequence>
<dbReference type="AlphaFoldDB" id="A0A1F4U6A0"/>
<protein>
    <submittedName>
        <fullName evidence="1">Uncharacterized protein</fullName>
    </submittedName>
</protein>
<accession>A0A1F4U6A0</accession>
<evidence type="ECO:0000313" key="1">
    <source>
        <dbReference type="EMBL" id="OGC40476.1"/>
    </source>
</evidence>
<comment type="caution">
    <text evidence="1">The sequence shown here is derived from an EMBL/GenBank/DDBJ whole genome shotgun (WGS) entry which is preliminary data.</text>
</comment>
<name>A0A1F4U6A0_UNCSA</name>
<organism evidence="1 2">
    <name type="scientific">candidate division WOR-1 bacterium RIFOXYC2_FULL_46_14</name>
    <dbReference type="NCBI Taxonomy" id="1802587"/>
    <lineage>
        <taxon>Bacteria</taxon>
        <taxon>Bacillati</taxon>
        <taxon>Saganbacteria</taxon>
    </lineage>
</organism>
<reference evidence="1 2" key="1">
    <citation type="journal article" date="2016" name="Nat. Commun.">
        <title>Thousands of microbial genomes shed light on interconnected biogeochemical processes in an aquifer system.</title>
        <authorList>
            <person name="Anantharaman K."/>
            <person name="Brown C.T."/>
            <person name="Hug L.A."/>
            <person name="Sharon I."/>
            <person name="Castelle C.J."/>
            <person name="Probst A.J."/>
            <person name="Thomas B.C."/>
            <person name="Singh A."/>
            <person name="Wilkins M.J."/>
            <person name="Karaoz U."/>
            <person name="Brodie E.L."/>
            <person name="Williams K.H."/>
            <person name="Hubbard S.S."/>
            <person name="Banfield J.F."/>
        </authorList>
    </citation>
    <scope>NUCLEOTIDE SEQUENCE [LARGE SCALE GENOMIC DNA]</scope>
</reference>